<dbReference type="InterPro" id="IPR031915">
    <property type="entry name" value="Clr2_N"/>
</dbReference>
<dbReference type="PANTHER" id="PTHR38046:SF1">
    <property type="entry name" value="CRYPTIC LOCI REGULATOR 2"/>
    <property type="match status" value="1"/>
</dbReference>
<reference evidence="3 4" key="1">
    <citation type="submission" date="2024-06" db="EMBL/GenBank/DDBJ databases">
        <title>Complete genome of Phlyctema vagabunda strain 19-DSS-EL-015.</title>
        <authorList>
            <person name="Fiorenzani C."/>
        </authorList>
    </citation>
    <scope>NUCLEOTIDE SEQUENCE [LARGE SCALE GENOMIC DNA]</scope>
    <source>
        <strain evidence="3 4">19-DSS-EL-015</strain>
    </source>
</reference>
<sequence>MASYRQIISARSDGLLEVATKTGTIEENRPTSAQRDARPSATGVVNCYKRLEPDDPKAIDWRRKLGGMCKDVLGQKEHANEKWILQELPENYVLWEQQKYNVSKPTDKKEKAKHAAGTFERQDAYLYGHPQGRKKRFRSPADFFQHLLWLTIDLEGDPKNCPCKLCSPDGDEYIDEVARPEPVTQETKVVADVPPRKEIKPLPTATRIQTPIPVPQSIVSKVAQQTGPKRSNEQEFDSRPNSIYIYRPGELVWFHKGTAWGLGVISKRGELNGGPRYLLQQLSHPFSHPPYQIKDQHEHLRPWLAWSTPDLNCVAIRGLTYDQVRWHDAIEGKYGPGNVEVDSSILAARTIDSSYSLFDRLDIPAAPGEVHYNGMFLGAEKIWVGEPVRIRVPDEDIVVMIIHKLIEQTAPSTVTFVGDIYKFNEMPMHYNSRAEWPKPNLPARMVSDLRFRNEVADNANRRIWCEWSLTEPAARRSLSDVKGRWYETQALLPILKGDELFRQEISQGIANDISKSMNGRGDGHTAQSFRKATRKDTFGPAVPPDFMISRGLDGPPSDNIFPIVEDQAYVMEQYTNQS</sequence>
<dbReference type="EMBL" id="JBFCZG010000001">
    <property type="protein sequence ID" value="KAL3427368.1"/>
    <property type="molecule type" value="Genomic_DNA"/>
</dbReference>
<evidence type="ECO:0000313" key="3">
    <source>
        <dbReference type="EMBL" id="KAL3427368.1"/>
    </source>
</evidence>
<evidence type="ECO:0000259" key="1">
    <source>
        <dbReference type="Pfam" id="PF10383"/>
    </source>
</evidence>
<dbReference type="PANTHER" id="PTHR38046">
    <property type="entry name" value="CRYPTIC LOCI REGULATOR 2"/>
    <property type="match status" value="1"/>
</dbReference>
<keyword evidence="4" id="KW-1185">Reference proteome</keyword>
<proteinExistence type="predicted"/>
<evidence type="ECO:0000259" key="2">
    <source>
        <dbReference type="Pfam" id="PF16761"/>
    </source>
</evidence>
<accession>A0ABR4PVI3</accession>
<dbReference type="InterPro" id="IPR038986">
    <property type="entry name" value="Clr2"/>
</dbReference>
<gene>
    <name evidence="3" type="ORF">PVAG01_00877</name>
</gene>
<dbReference type="Pfam" id="PF16761">
    <property type="entry name" value="Clr2_transil"/>
    <property type="match status" value="1"/>
</dbReference>
<feature type="domain" description="Cryptic loci regulator 2 C-terminal" evidence="1">
    <location>
        <begin position="371"/>
        <end position="487"/>
    </location>
</feature>
<dbReference type="Pfam" id="PF10383">
    <property type="entry name" value="Clr2"/>
    <property type="match status" value="1"/>
</dbReference>
<dbReference type="InterPro" id="IPR018839">
    <property type="entry name" value="Tscrpt-silencing_Clr2_C"/>
</dbReference>
<organism evidence="3 4">
    <name type="scientific">Phlyctema vagabunda</name>
    <dbReference type="NCBI Taxonomy" id="108571"/>
    <lineage>
        <taxon>Eukaryota</taxon>
        <taxon>Fungi</taxon>
        <taxon>Dikarya</taxon>
        <taxon>Ascomycota</taxon>
        <taxon>Pezizomycotina</taxon>
        <taxon>Leotiomycetes</taxon>
        <taxon>Helotiales</taxon>
        <taxon>Dermateaceae</taxon>
        <taxon>Phlyctema</taxon>
    </lineage>
</organism>
<name>A0ABR4PVI3_9HELO</name>
<feature type="domain" description="Cryptic loci regulator 2 N-terminal" evidence="2">
    <location>
        <begin position="83"/>
        <end position="166"/>
    </location>
</feature>
<evidence type="ECO:0000313" key="4">
    <source>
        <dbReference type="Proteomes" id="UP001629113"/>
    </source>
</evidence>
<protein>
    <submittedName>
        <fullName evidence="3">Transcription-silencing protein clr2</fullName>
    </submittedName>
</protein>
<comment type="caution">
    <text evidence="3">The sequence shown here is derived from an EMBL/GenBank/DDBJ whole genome shotgun (WGS) entry which is preliminary data.</text>
</comment>
<dbReference type="Proteomes" id="UP001629113">
    <property type="component" value="Unassembled WGS sequence"/>
</dbReference>